<reference evidence="1 2" key="1">
    <citation type="submission" date="2016-11" db="EMBL/GenBank/DDBJ databases">
        <authorList>
            <person name="Jaros S."/>
            <person name="Januszkiewicz K."/>
            <person name="Wedrychowicz H."/>
        </authorList>
    </citation>
    <scope>NUCLEOTIDE SEQUENCE [LARGE SCALE GENOMIC DNA]</scope>
    <source>
        <strain evidence="1 2">DSM 24574</strain>
    </source>
</reference>
<proteinExistence type="predicted"/>
<dbReference type="STRING" id="947013.SAMN04488109_0120"/>
<dbReference type="RefSeq" id="WP_073129863.1">
    <property type="nucleotide sequence ID" value="NZ_FQWQ01000001.1"/>
</dbReference>
<evidence type="ECO:0000313" key="1">
    <source>
        <dbReference type="EMBL" id="SHG41016.1"/>
    </source>
</evidence>
<name>A0A1M5JKA3_9BACT</name>
<evidence type="ECO:0000313" key="2">
    <source>
        <dbReference type="Proteomes" id="UP000184212"/>
    </source>
</evidence>
<dbReference type="AlphaFoldDB" id="A0A1M5JKA3"/>
<dbReference type="Proteomes" id="UP000184212">
    <property type="component" value="Unassembled WGS sequence"/>
</dbReference>
<accession>A0A1M5JKA3</accession>
<protein>
    <recommendedName>
        <fullName evidence="3">DUF1330 domain-containing protein</fullName>
    </recommendedName>
</protein>
<dbReference type="EMBL" id="FQWQ01000001">
    <property type="protein sequence ID" value="SHG41016.1"/>
    <property type="molecule type" value="Genomic_DNA"/>
</dbReference>
<sequence length="103" mass="12244">MGVIMRIIQQFDPAYEREFMALEKQFDALEKQRPDYPKGKRMQPISGGEPAHSLIWQYEFPDLETAYQTLNFFSGDDGHEDLFRQQVAFIRLVKIEFYKSLDF</sequence>
<organism evidence="1 2">
    <name type="scientific">Chryseolinea serpens</name>
    <dbReference type="NCBI Taxonomy" id="947013"/>
    <lineage>
        <taxon>Bacteria</taxon>
        <taxon>Pseudomonadati</taxon>
        <taxon>Bacteroidota</taxon>
        <taxon>Cytophagia</taxon>
        <taxon>Cytophagales</taxon>
        <taxon>Fulvivirgaceae</taxon>
        <taxon>Chryseolinea</taxon>
    </lineage>
</organism>
<evidence type="ECO:0008006" key="3">
    <source>
        <dbReference type="Google" id="ProtNLM"/>
    </source>
</evidence>
<gene>
    <name evidence="1" type="ORF">SAMN04488109_0120</name>
</gene>
<keyword evidence="2" id="KW-1185">Reference proteome</keyword>
<dbReference type="OrthoDB" id="2616455at2"/>